<organism evidence="1 2">
    <name type="scientific">Hibiscus sabdariffa</name>
    <name type="common">roselle</name>
    <dbReference type="NCBI Taxonomy" id="183260"/>
    <lineage>
        <taxon>Eukaryota</taxon>
        <taxon>Viridiplantae</taxon>
        <taxon>Streptophyta</taxon>
        <taxon>Embryophyta</taxon>
        <taxon>Tracheophyta</taxon>
        <taxon>Spermatophyta</taxon>
        <taxon>Magnoliopsida</taxon>
        <taxon>eudicotyledons</taxon>
        <taxon>Gunneridae</taxon>
        <taxon>Pentapetalae</taxon>
        <taxon>rosids</taxon>
        <taxon>malvids</taxon>
        <taxon>Malvales</taxon>
        <taxon>Malvaceae</taxon>
        <taxon>Malvoideae</taxon>
        <taxon>Hibiscus</taxon>
    </lineage>
</organism>
<gene>
    <name evidence="1" type="ORF">V6N12_074972</name>
</gene>
<evidence type="ECO:0000313" key="1">
    <source>
        <dbReference type="EMBL" id="KAK8474923.1"/>
    </source>
</evidence>
<keyword evidence="2" id="KW-1185">Reference proteome</keyword>
<name>A0ABR1Z6U0_9ROSI</name>
<proteinExistence type="predicted"/>
<sequence>MQQPTTSRSKTIPRLPASTSLCTSEPTIVDLLQTIGDGKAASRSIKRVHPGKATPSTSTTVKLLKITEPTNTITSPSNTTAITVMAEVGDQPRLEP</sequence>
<accession>A0ABR1Z6U0</accession>
<protein>
    <submittedName>
        <fullName evidence="1">Uncharacterized protein</fullName>
    </submittedName>
</protein>
<dbReference type="Proteomes" id="UP001472677">
    <property type="component" value="Unassembled WGS sequence"/>
</dbReference>
<comment type="caution">
    <text evidence="1">The sequence shown here is derived from an EMBL/GenBank/DDBJ whole genome shotgun (WGS) entry which is preliminary data.</text>
</comment>
<dbReference type="EMBL" id="JBBPBM010002754">
    <property type="protein sequence ID" value="KAK8474923.1"/>
    <property type="molecule type" value="Genomic_DNA"/>
</dbReference>
<reference evidence="1 2" key="1">
    <citation type="journal article" date="2024" name="G3 (Bethesda)">
        <title>Genome assembly of Hibiscus sabdariffa L. provides insights into metabolisms of medicinal natural products.</title>
        <authorList>
            <person name="Kim T."/>
        </authorList>
    </citation>
    <scope>NUCLEOTIDE SEQUENCE [LARGE SCALE GENOMIC DNA]</scope>
    <source>
        <strain evidence="1">TK-2024</strain>
        <tissue evidence="1">Old leaves</tissue>
    </source>
</reference>
<evidence type="ECO:0000313" key="2">
    <source>
        <dbReference type="Proteomes" id="UP001472677"/>
    </source>
</evidence>